<dbReference type="SUPFAM" id="SSF48371">
    <property type="entry name" value="ARM repeat"/>
    <property type="match status" value="1"/>
</dbReference>
<protein>
    <recommendedName>
        <fullName evidence="5">Tetratricopeptide repeat protein</fullName>
    </recommendedName>
</protein>
<dbReference type="RefSeq" id="WP_379707763.1">
    <property type="nucleotide sequence ID" value="NZ_JBHTBS010000001.1"/>
</dbReference>
<feature type="signal peptide" evidence="2">
    <location>
        <begin position="1"/>
        <end position="21"/>
    </location>
</feature>
<sequence>MKRLLVLSAFLIFLMPAPVSSQNPPDGDESSAPDILPELQTEIAETKVSSELCESYASYADEHPGARSTLASLRTIFYSQLSKGNQPLSIRNLPAEPNTAPKPPNRQSTPSAIPSIYAGEDLIAALPDVLRTGFDARKAAYIELARATLSIPELSPVSICALYEMGELGEPAAFELFLEKLAPLLTANYPHFQSSIAVDQNRGSGLEAATLAVQLATKLERSDELRAILKPAPPEAYAGVQLAQRLLALTDLYTHDSSPQGMTKAADLVAGRRISFDDLVTAATFRKQAYETTVGVLVAALKHENSAYLQAAQALQILGMMPEGKQTTADQFLRSYLDSKQTHQRQQQEIAGLIIENGNLSARFKSFEPELLGLLLSPSGESSSLVGIRHLEQVAAYLGRRAGEGGIDDEWRKLATLLATQFLRYPEDRGPTIREAMAKRLLDIGLSLDDPELLEAIVTRMANSVTWPFELVFRCLRNDRKGAALAALNHGKSDNLFPLYPHQLQPEDLKHLIPLAEELLGENDTPSQENVFIAMQLIESCLRNKPTEATLERANELYEQIVRRWGEVESTNENLLQQGNRVLWRNSSIDKEAAVPALRTWLELHPVSQIITRKENGQPSSDAEHEVWRACLNSGYFQPEIAQLADALTEAGASGDAIRHQKITEALVRAIASGSSSKGHPKPLSSYYAFVKNWFLTHTDFSLQEQAPAWSGILAECRGLGLKEDDIGKVLQSVLSYLKRTNAEEQGEQVTRLDLYLKLSSLELSDEVEFQIVSYGWGFGYWSVLELGTPQEAFELLDKQLDKHPNREFWASYFLSYAQSSFYRDSEGQRLERSEGEKAVRQWHQDFRSSAAGTWLEPVATALAAQPDKAQALALYSLASPTGRQQLESLPLGLRQKLLLNDKLDDVLTEHPTQAEPILRMAADSIIEALSLAPLEAPDQQFSYLGRTGSFPSALLAHYRNNPPFYREIYRDLKKALAAVFEIHATRKHDKPDNVFNSLSTLLLQIETIDNDLEIGVPEDLAPSIPLITYLKAGETEKALALLTDSNREFGFRFPPNPPVSHGPTAEDDERLFKDSAASVMEKLPTSLADRRIYLRLLVSDPPPINRRILAMNPIARSENRPDDEFIAVLSEFDQHEFSDDELRDACLSYLSQRYDVGRHLPHKLEAWKKRVSGEPERKILSTPLFDSWFSLQVEAGNIAEVEKVIQASQAKTSDGRSLHVPRERWATIRIILQDALDRSSEANRSARETMVSAFLALQSPRTPTGWRHSDPTGEQQLLYGSLLGHALAASENEEEIRALEEKITMNDPDIRDAGFRASCIDHALYSASRTSREKSSDLRLDLFERIMAFQSKLVMRSVSLAPSSTAFMTGLIDASQAREWSEAALEKDPEKMTIRFDHAMLLDALGEQEAALEHFKQISDSPMPTDNLVEQRAFSYASYKARHINSPLR</sequence>
<name>A0ABW2L2G9_9BACT</name>
<organism evidence="3 4">
    <name type="scientific">Haloferula chungangensis</name>
    <dbReference type="NCBI Taxonomy" id="1048331"/>
    <lineage>
        <taxon>Bacteria</taxon>
        <taxon>Pseudomonadati</taxon>
        <taxon>Verrucomicrobiota</taxon>
        <taxon>Verrucomicrobiia</taxon>
        <taxon>Verrucomicrobiales</taxon>
        <taxon>Verrucomicrobiaceae</taxon>
        <taxon>Haloferula</taxon>
    </lineage>
</organism>
<keyword evidence="4" id="KW-1185">Reference proteome</keyword>
<feature type="chain" id="PRO_5047540790" description="Tetratricopeptide repeat protein" evidence="2">
    <location>
        <begin position="22"/>
        <end position="1450"/>
    </location>
</feature>
<feature type="region of interest" description="Disordered" evidence="1">
    <location>
        <begin position="88"/>
        <end position="112"/>
    </location>
</feature>
<evidence type="ECO:0000256" key="2">
    <source>
        <dbReference type="SAM" id="SignalP"/>
    </source>
</evidence>
<accession>A0ABW2L2G9</accession>
<proteinExistence type="predicted"/>
<evidence type="ECO:0000256" key="1">
    <source>
        <dbReference type="SAM" id="MobiDB-lite"/>
    </source>
</evidence>
<evidence type="ECO:0000313" key="4">
    <source>
        <dbReference type="Proteomes" id="UP001596472"/>
    </source>
</evidence>
<dbReference type="InterPro" id="IPR016024">
    <property type="entry name" value="ARM-type_fold"/>
</dbReference>
<reference evidence="4" key="1">
    <citation type="journal article" date="2019" name="Int. J. Syst. Evol. Microbiol.">
        <title>The Global Catalogue of Microorganisms (GCM) 10K type strain sequencing project: providing services to taxonomists for standard genome sequencing and annotation.</title>
        <authorList>
            <consortium name="The Broad Institute Genomics Platform"/>
            <consortium name="The Broad Institute Genome Sequencing Center for Infectious Disease"/>
            <person name="Wu L."/>
            <person name="Ma J."/>
        </authorList>
    </citation>
    <scope>NUCLEOTIDE SEQUENCE [LARGE SCALE GENOMIC DNA]</scope>
    <source>
        <strain evidence="4">CGMCC 4.1467</strain>
    </source>
</reference>
<evidence type="ECO:0000313" key="3">
    <source>
        <dbReference type="EMBL" id="MFC7335548.1"/>
    </source>
</evidence>
<dbReference type="Proteomes" id="UP001596472">
    <property type="component" value="Unassembled WGS sequence"/>
</dbReference>
<evidence type="ECO:0008006" key="5">
    <source>
        <dbReference type="Google" id="ProtNLM"/>
    </source>
</evidence>
<dbReference type="EMBL" id="JBHTBS010000001">
    <property type="protein sequence ID" value="MFC7335548.1"/>
    <property type="molecule type" value="Genomic_DNA"/>
</dbReference>
<comment type="caution">
    <text evidence="3">The sequence shown here is derived from an EMBL/GenBank/DDBJ whole genome shotgun (WGS) entry which is preliminary data.</text>
</comment>
<gene>
    <name evidence="3" type="ORF">ACFQY0_00045</name>
</gene>
<keyword evidence="2" id="KW-0732">Signal</keyword>